<dbReference type="AlphaFoldDB" id="A0AAN9N1J8"/>
<dbReference type="Proteomes" id="UP001374584">
    <property type="component" value="Unassembled WGS sequence"/>
</dbReference>
<evidence type="ECO:0000313" key="3">
    <source>
        <dbReference type="Proteomes" id="UP001374584"/>
    </source>
</evidence>
<dbReference type="EMBL" id="JAYMYR010000005">
    <property type="protein sequence ID" value="KAK7364662.1"/>
    <property type="molecule type" value="Genomic_DNA"/>
</dbReference>
<feature type="region of interest" description="Disordered" evidence="1">
    <location>
        <begin position="179"/>
        <end position="205"/>
    </location>
</feature>
<evidence type="ECO:0008006" key="4">
    <source>
        <dbReference type="Google" id="ProtNLM"/>
    </source>
</evidence>
<gene>
    <name evidence="2" type="ORF">VNO80_13402</name>
</gene>
<organism evidence="2 3">
    <name type="scientific">Phaseolus coccineus</name>
    <name type="common">Scarlet runner bean</name>
    <name type="synonym">Phaseolus multiflorus</name>
    <dbReference type="NCBI Taxonomy" id="3886"/>
    <lineage>
        <taxon>Eukaryota</taxon>
        <taxon>Viridiplantae</taxon>
        <taxon>Streptophyta</taxon>
        <taxon>Embryophyta</taxon>
        <taxon>Tracheophyta</taxon>
        <taxon>Spermatophyta</taxon>
        <taxon>Magnoliopsida</taxon>
        <taxon>eudicotyledons</taxon>
        <taxon>Gunneridae</taxon>
        <taxon>Pentapetalae</taxon>
        <taxon>rosids</taxon>
        <taxon>fabids</taxon>
        <taxon>Fabales</taxon>
        <taxon>Fabaceae</taxon>
        <taxon>Papilionoideae</taxon>
        <taxon>50 kb inversion clade</taxon>
        <taxon>NPAAA clade</taxon>
        <taxon>indigoferoid/millettioid clade</taxon>
        <taxon>Phaseoleae</taxon>
        <taxon>Phaseolus</taxon>
    </lineage>
</organism>
<reference evidence="2 3" key="1">
    <citation type="submission" date="2024-01" db="EMBL/GenBank/DDBJ databases">
        <title>The genomes of 5 underutilized Papilionoideae crops provide insights into root nodulation and disease resistanc.</title>
        <authorList>
            <person name="Jiang F."/>
        </authorList>
    </citation>
    <scope>NUCLEOTIDE SEQUENCE [LARGE SCALE GENOMIC DNA]</scope>
    <source>
        <strain evidence="2">JINMINGXINNONG_FW02</strain>
        <tissue evidence="2">Leaves</tissue>
    </source>
</reference>
<dbReference type="PANTHER" id="PTHR35117">
    <property type="entry name" value="MYOSIN-M HEAVY PROTEIN"/>
    <property type="match status" value="1"/>
</dbReference>
<comment type="caution">
    <text evidence="2">The sequence shown here is derived from an EMBL/GenBank/DDBJ whole genome shotgun (WGS) entry which is preliminary data.</text>
</comment>
<name>A0AAN9N1J8_PHACN</name>
<sequence length="398" mass="44272">MTRERSNLSRSLLAFIVDQYLSRNQFSQTQASFRNEASSLFANAPPNQNLLSLEEMMNQYIFMKKQNTVLDKEKVMLMQEKNRIQTLLQDMQNALDIFNARSPLSNVAAMITNSALVPPIQNSNTTPPPVAPTSTVFPVQNTMSLPPKPMNNVNFSSPKTRIFDKKRKDSPVVVDGFAVTKKPRGRPPGTKKQVQGINTPLPSPINKVDFGSSSATTQSLVGNFTVKASHISINSVSTAHPTLSSFQSDTHNVCPPTAISPPVATCNEEVVAPGYNVISTKRLMVEPQEQMIYKEGNCVISPLEANCAETNNNDTNKATKRDTADKTGMRALYKSFSNEILISEFDKERDDCAHLDFSNSGLDDWSKIDFANFEIEDSFTNMSRDIEMLNQEFFDHPA</sequence>
<dbReference type="InterPro" id="IPR006594">
    <property type="entry name" value="LisH"/>
</dbReference>
<dbReference type="PANTHER" id="PTHR35117:SF1">
    <property type="entry name" value="MYOSIN-M HEAVY PROTEIN"/>
    <property type="match status" value="1"/>
</dbReference>
<evidence type="ECO:0000313" key="2">
    <source>
        <dbReference type="EMBL" id="KAK7364662.1"/>
    </source>
</evidence>
<dbReference type="PROSITE" id="PS50896">
    <property type="entry name" value="LISH"/>
    <property type="match status" value="1"/>
</dbReference>
<evidence type="ECO:0000256" key="1">
    <source>
        <dbReference type="SAM" id="MobiDB-lite"/>
    </source>
</evidence>
<keyword evidence="3" id="KW-1185">Reference proteome</keyword>
<accession>A0AAN9N1J8</accession>
<proteinExistence type="predicted"/>
<protein>
    <recommendedName>
        <fullName evidence="4">LisH domain-containing protein</fullName>
    </recommendedName>
</protein>